<accession>K7B7V1</accession>
<feature type="compositionally biased region" description="Basic and acidic residues" evidence="1">
    <location>
        <begin position="1"/>
        <end position="10"/>
    </location>
</feature>
<feature type="compositionally biased region" description="Low complexity" evidence="1">
    <location>
        <begin position="163"/>
        <end position="172"/>
    </location>
</feature>
<dbReference type="AlphaFoldDB" id="K7B7V1"/>
<gene>
    <name evidence="2" type="primary">CDKN2C</name>
</gene>
<protein>
    <submittedName>
        <fullName evidence="2">Cyclin-dependent kinase inhibitor 2C (P18, inhibits CDK4)</fullName>
    </submittedName>
</protein>
<feature type="region of interest" description="Disordered" evidence="1">
    <location>
        <begin position="1"/>
        <end position="180"/>
    </location>
</feature>
<evidence type="ECO:0000313" key="3">
    <source>
        <dbReference type="EMBL" id="JAA23045.1"/>
    </source>
</evidence>
<dbReference type="EMBL" id="GABC01008626">
    <property type="protein sequence ID" value="JAA02712.1"/>
    <property type="molecule type" value="mRNA"/>
</dbReference>
<dbReference type="EMBL" id="GABD01010055">
    <property type="protein sequence ID" value="JAA23045.1"/>
    <property type="molecule type" value="mRNA"/>
</dbReference>
<reference evidence="2" key="1">
    <citation type="submission" date="2012-10" db="EMBL/GenBank/DDBJ databases">
        <title>De novo assembly of the reference chimpanzee transcriptome from NextGen mRNA sequences.</title>
        <authorList>
            <person name="Maudhoo M.D."/>
            <person name="Meehan D.T."/>
            <person name="Norgren R.B.Jr."/>
        </authorList>
    </citation>
    <scope>NUCLEOTIDE SEQUENCE</scope>
    <source>
        <tissue evidence="2">Adipose stromal</tissue>
        <tissue evidence="3">Skin</tissue>
    </source>
</reference>
<evidence type="ECO:0000256" key="1">
    <source>
        <dbReference type="SAM" id="MobiDB-lite"/>
    </source>
</evidence>
<sequence length="180" mass="18938">MRSEKREKKPAPSLRGNRSSNCFSEKSSKGGSEGKKQKRGRHASACRGERSRDRRSRGGSATKETVTGSGAAKEEAVLPGSAPGHSWLAAALSAAKGHRPGTARGGKVAPGAEAAERSPRRRPDWLPRNCGDSPYSELGLRFPGLSPSPEAPTKPGKEGKDSGGSSSMSAYSRKPERARS</sequence>
<organism evidence="2">
    <name type="scientific">Pan troglodytes</name>
    <name type="common">Chimpanzee</name>
    <dbReference type="NCBI Taxonomy" id="9598"/>
    <lineage>
        <taxon>Eukaryota</taxon>
        <taxon>Metazoa</taxon>
        <taxon>Chordata</taxon>
        <taxon>Craniata</taxon>
        <taxon>Vertebrata</taxon>
        <taxon>Euteleostomi</taxon>
        <taxon>Mammalia</taxon>
        <taxon>Eutheria</taxon>
        <taxon>Euarchontoglires</taxon>
        <taxon>Primates</taxon>
        <taxon>Haplorrhini</taxon>
        <taxon>Catarrhini</taxon>
        <taxon>Hominidae</taxon>
        <taxon>Pan</taxon>
    </lineage>
</organism>
<feature type="compositionally biased region" description="Basic and acidic residues" evidence="1">
    <location>
        <begin position="26"/>
        <end position="35"/>
    </location>
</feature>
<name>K7B7V1_PANTR</name>
<feature type="compositionally biased region" description="Basic and acidic residues" evidence="1">
    <location>
        <begin position="114"/>
        <end position="125"/>
    </location>
</feature>
<evidence type="ECO:0000313" key="2">
    <source>
        <dbReference type="EMBL" id="JAA02712.1"/>
    </source>
</evidence>
<proteinExistence type="evidence at transcript level"/>